<comment type="caution">
    <text evidence="1">The sequence shown here is derived from an EMBL/GenBank/DDBJ whole genome shotgun (WGS) entry which is preliminary data.</text>
</comment>
<gene>
    <name evidence="1" type="ORF">SLEP1_g36194</name>
</gene>
<name>A0AAV5KQP4_9ROSI</name>
<sequence>MPPQYPYKPQKGQQSVDNDISLFVSKQGAILELGTSISQYLGVFKRKKIIRYCKSVTTE</sequence>
<keyword evidence="2" id="KW-1185">Reference proteome</keyword>
<protein>
    <submittedName>
        <fullName evidence="1">Uncharacterized protein</fullName>
    </submittedName>
</protein>
<reference evidence="1 2" key="1">
    <citation type="journal article" date="2021" name="Commun. Biol.">
        <title>The genome of Shorea leprosula (Dipterocarpaceae) highlights the ecological relevance of drought in aseasonal tropical rainforests.</title>
        <authorList>
            <person name="Ng K.K.S."/>
            <person name="Kobayashi M.J."/>
            <person name="Fawcett J.A."/>
            <person name="Hatakeyama M."/>
            <person name="Paape T."/>
            <person name="Ng C.H."/>
            <person name="Ang C.C."/>
            <person name="Tnah L.H."/>
            <person name="Lee C.T."/>
            <person name="Nishiyama T."/>
            <person name="Sese J."/>
            <person name="O'Brien M.J."/>
            <person name="Copetti D."/>
            <person name="Mohd Noor M.I."/>
            <person name="Ong R.C."/>
            <person name="Putra M."/>
            <person name="Sireger I.Z."/>
            <person name="Indrioko S."/>
            <person name="Kosugi Y."/>
            <person name="Izuno A."/>
            <person name="Isagi Y."/>
            <person name="Lee S.L."/>
            <person name="Shimizu K.K."/>
        </authorList>
    </citation>
    <scope>NUCLEOTIDE SEQUENCE [LARGE SCALE GENOMIC DNA]</scope>
    <source>
        <strain evidence="1">214</strain>
    </source>
</reference>
<dbReference type="EMBL" id="BPVZ01000074">
    <property type="protein sequence ID" value="GKV26985.1"/>
    <property type="molecule type" value="Genomic_DNA"/>
</dbReference>
<evidence type="ECO:0000313" key="1">
    <source>
        <dbReference type="EMBL" id="GKV26985.1"/>
    </source>
</evidence>
<dbReference type="Proteomes" id="UP001054252">
    <property type="component" value="Unassembled WGS sequence"/>
</dbReference>
<organism evidence="1 2">
    <name type="scientific">Rubroshorea leprosula</name>
    <dbReference type="NCBI Taxonomy" id="152421"/>
    <lineage>
        <taxon>Eukaryota</taxon>
        <taxon>Viridiplantae</taxon>
        <taxon>Streptophyta</taxon>
        <taxon>Embryophyta</taxon>
        <taxon>Tracheophyta</taxon>
        <taxon>Spermatophyta</taxon>
        <taxon>Magnoliopsida</taxon>
        <taxon>eudicotyledons</taxon>
        <taxon>Gunneridae</taxon>
        <taxon>Pentapetalae</taxon>
        <taxon>rosids</taxon>
        <taxon>malvids</taxon>
        <taxon>Malvales</taxon>
        <taxon>Dipterocarpaceae</taxon>
        <taxon>Rubroshorea</taxon>
    </lineage>
</organism>
<evidence type="ECO:0000313" key="2">
    <source>
        <dbReference type="Proteomes" id="UP001054252"/>
    </source>
</evidence>
<accession>A0AAV5KQP4</accession>
<dbReference type="AlphaFoldDB" id="A0AAV5KQP4"/>
<proteinExistence type="predicted"/>